<feature type="domain" description="Nephrocystin 3-like N-terminal" evidence="5">
    <location>
        <begin position="392"/>
        <end position="556"/>
    </location>
</feature>
<dbReference type="SUPFAM" id="SSF52540">
    <property type="entry name" value="P-loop containing nucleoside triphosphate hydrolases"/>
    <property type="match status" value="1"/>
</dbReference>
<dbReference type="InterPro" id="IPR054471">
    <property type="entry name" value="GPIID_WHD"/>
</dbReference>
<dbReference type="PANTHER" id="PTHR24133">
    <property type="entry name" value="ANKYRIN DOMAIN-CONTAINING"/>
    <property type="match status" value="1"/>
</dbReference>
<evidence type="ECO:0000259" key="4">
    <source>
        <dbReference type="Pfam" id="PF22939"/>
    </source>
</evidence>
<dbReference type="InterPro" id="IPR035994">
    <property type="entry name" value="Nucleoside_phosphorylase_sf"/>
</dbReference>
<dbReference type="SUPFAM" id="SSF53167">
    <property type="entry name" value="Purine and uridine phosphorylases"/>
    <property type="match status" value="1"/>
</dbReference>
<dbReference type="SMART" id="SM00248">
    <property type="entry name" value="ANK"/>
    <property type="match status" value="9"/>
</dbReference>
<gene>
    <name evidence="6" type="ORF">H072_1186</name>
</gene>
<dbReference type="InterPro" id="IPR036770">
    <property type="entry name" value="Ankyrin_rpt-contain_sf"/>
</dbReference>
<organism evidence="6 7">
    <name type="scientific">Dactylellina haptotyla (strain CBS 200.50)</name>
    <name type="common">Nematode-trapping fungus</name>
    <name type="synonym">Monacrosporium haptotylum</name>
    <dbReference type="NCBI Taxonomy" id="1284197"/>
    <lineage>
        <taxon>Eukaryota</taxon>
        <taxon>Fungi</taxon>
        <taxon>Dikarya</taxon>
        <taxon>Ascomycota</taxon>
        <taxon>Pezizomycotina</taxon>
        <taxon>Orbiliomycetes</taxon>
        <taxon>Orbiliales</taxon>
        <taxon>Orbiliaceae</taxon>
        <taxon>Dactylellina</taxon>
    </lineage>
</organism>
<dbReference type="InterPro" id="IPR002110">
    <property type="entry name" value="Ankyrin_rpt"/>
</dbReference>
<dbReference type="InterPro" id="IPR052391">
    <property type="entry name" value="E3_Ligase-Neurotoxin"/>
</dbReference>
<reference evidence="6 7" key="1">
    <citation type="journal article" date="2013" name="PLoS Genet.">
        <title>Genomic mechanisms accounting for the adaptation to parasitism in nematode-trapping fungi.</title>
        <authorList>
            <person name="Meerupati T."/>
            <person name="Andersson K.M."/>
            <person name="Friman E."/>
            <person name="Kumar D."/>
            <person name="Tunlid A."/>
            <person name="Ahren D."/>
        </authorList>
    </citation>
    <scope>NUCLEOTIDE SEQUENCE [LARGE SCALE GENOMIC DNA]</scope>
    <source>
        <strain evidence="6 7">CBS 200.50</strain>
    </source>
</reference>
<dbReference type="OMA" id="NRTPLYW"/>
<dbReference type="PANTHER" id="PTHR24133:SF40">
    <property type="entry name" value="ANKYRIN REPEAT DOMAIN 44"/>
    <property type="match status" value="1"/>
</dbReference>
<dbReference type="Pfam" id="PF12796">
    <property type="entry name" value="Ank_2"/>
    <property type="match status" value="4"/>
</dbReference>
<evidence type="ECO:0000256" key="3">
    <source>
        <dbReference type="SAM" id="MobiDB-lite"/>
    </source>
</evidence>
<feature type="region of interest" description="Disordered" evidence="3">
    <location>
        <begin position="195"/>
        <end position="219"/>
    </location>
</feature>
<evidence type="ECO:0000313" key="7">
    <source>
        <dbReference type="Proteomes" id="UP000015100"/>
    </source>
</evidence>
<feature type="repeat" description="ANK" evidence="2">
    <location>
        <begin position="979"/>
        <end position="1011"/>
    </location>
</feature>
<proteinExistence type="predicted"/>
<dbReference type="Pfam" id="PF24883">
    <property type="entry name" value="NPHP3_N"/>
    <property type="match status" value="1"/>
</dbReference>
<dbReference type="PRINTS" id="PR01415">
    <property type="entry name" value="ANKYRIN"/>
</dbReference>
<keyword evidence="7" id="KW-1185">Reference proteome</keyword>
<comment type="caution">
    <text evidence="6">The sequence shown here is derived from an EMBL/GenBank/DDBJ whole genome shotgun (WGS) entry which is preliminary data.</text>
</comment>
<dbReference type="InterPro" id="IPR027417">
    <property type="entry name" value="P-loop_NTPase"/>
</dbReference>
<dbReference type="PROSITE" id="PS50088">
    <property type="entry name" value="ANK_REPEAT"/>
    <property type="match status" value="8"/>
</dbReference>
<feature type="repeat" description="ANK" evidence="2">
    <location>
        <begin position="1079"/>
        <end position="1111"/>
    </location>
</feature>
<feature type="repeat" description="ANK" evidence="2">
    <location>
        <begin position="946"/>
        <end position="978"/>
    </location>
</feature>
<dbReference type="Pfam" id="PF22939">
    <property type="entry name" value="WHD_GPIID"/>
    <property type="match status" value="1"/>
</dbReference>
<feature type="repeat" description="ANK" evidence="2">
    <location>
        <begin position="1045"/>
        <end position="1077"/>
    </location>
</feature>
<dbReference type="GO" id="GO:0009116">
    <property type="term" value="P:nucleoside metabolic process"/>
    <property type="evidence" value="ECO:0007669"/>
    <property type="project" value="InterPro"/>
</dbReference>
<protein>
    <submittedName>
        <fullName evidence="6">Uncharacterized protein</fullName>
    </submittedName>
</protein>
<dbReference type="InterPro" id="IPR056884">
    <property type="entry name" value="NPHP3-like_N"/>
</dbReference>
<dbReference type="Gene3D" id="3.40.50.300">
    <property type="entry name" value="P-loop containing nucleotide triphosphate hydrolases"/>
    <property type="match status" value="1"/>
</dbReference>
<feature type="repeat" description="ANK" evidence="2">
    <location>
        <begin position="1012"/>
        <end position="1044"/>
    </location>
</feature>
<dbReference type="AlphaFoldDB" id="S8APJ1"/>
<name>S8APJ1_DACHA</name>
<feature type="repeat" description="ANK" evidence="2">
    <location>
        <begin position="912"/>
        <end position="944"/>
    </location>
</feature>
<dbReference type="GO" id="GO:0003824">
    <property type="term" value="F:catalytic activity"/>
    <property type="evidence" value="ECO:0007669"/>
    <property type="project" value="InterPro"/>
</dbReference>
<dbReference type="SUPFAM" id="SSF48403">
    <property type="entry name" value="Ankyrin repeat"/>
    <property type="match status" value="1"/>
</dbReference>
<dbReference type="STRING" id="1284197.S8APJ1"/>
<dbReference type="Gene3D" id="1.25.40.20">
    <property type="entry name" value="Ankyrin repeat-containing domain"/>
    <property type="match status" value="4"/>
</dbReference>
<evidence type="ECO:0000313" key="6">
    <source>
        <dbReference type="EMBL" id="EPS44850.1"/>
    </source>
</evidence>
<reference evidence="7" key="2">
    <citation type="submission" date="2013-04" db="EMBL/GenBank/DDBJ databases">
        <title>Genomic mechanisms accounting for the adaptation to parasitism in nematode-trapping fungi.</title>
        <authorList>
            <person name="Ahren D.G."/>
        </authorList>
    </citation>
    <scope>NUCLEOTIDE SEQUENCE [LARGE SCALE GENOMIC DNA]</scope>
    <source>
        <strain evidence="7">CBS 200.50</strain>
    </source>
</reference>
<dbReference type="EMBL" id="AQGS01000032">
    <property type="protein sequence ID" value="EPS44850.1"/>
    <property type="molecule type" value="Genomic_DNA"/>
</dbReference>
<dbReference type="OrthoDB" id="195446at2759"/>
<dbReference type="Gene3D" id="3.40.50.1580">
    <property type="entry name" value="Nucleoside phosphorylase domain"/>
    <property type="match status" value="1"/>
</dbReference>
<feature type="repeat" description="ANK" evidence="2">
    <location>
        <begin position="1145"/>
        <end position="1170"/>
    </location>
</feature>
<evidence type="ECO:0000259" key="5">
    <source>
        <dbReference type="Pfam" id="PF24883"/>
    </source>
</evidence>
<dbReference type="Proteomes" id="UP000015100">
    <property type="component" value="Unassembled WGS sequence"/>
</dbReference>
<dbReference type="PROSITE" id="PS50297">
    <property type="entry name" value="ANK_REP_REGION"/>
    <property type="match status" value="8"/>
</dbReference>
<feature type="domain" description="GPI inositol-deacylase winged helix" evidence="4">
    <location>
        <begin position="670"/>
        <end position="745"/>
    </location>
</feature>
<feature type="repeat" description="ANK" evidence="2">
    <location>
        <begin position="1112"/>
        <end position="1144"/>
    </location>
</feature>
<evidence type="ECO:0000256" key="2">
    <source>
        <dbReference type="PROSITE-ProRule" id="PRU00023"/>
    </source>
</evidence>
<dbReference type="HOGENOM" id="CLU_000288_34_2_1"/>
<keyword evidence="2" id="KW-0040">ANK repeat</keyword>
<evidence type="ECO:0000256" key="1">
    <source>
        <dbReference type="ARBA" id="ARBA00022737"/>
    </source>
</evidence>
<sequence>MSTAKNHNEYSIGWVCSLSKEQAAATAMLDERHIGLSKAPNDSNTYTLGAIRGHNVAITCLPKGRTSTISAANAITNMVNTFPSIKFVLMVGIGSGVPTKVRLGDVVVSVPVEKTPGVIQWGFDESKTTFEQVGVLNSPPDLLLSAISKLVTENELDGSQIDTFLAELGQKFPRLAPKYLRSEALKDELYKATYRHVSKPPSDDEEEDEDEDEDEDDEIGTCQYCDKTKLVKRKPREMLVHYGLIGSGSRVVSDAVSRNKLNKDLGGKLLCIETEAAGLMSNFPGIVIRGVCDYADSHKNEDWQEHAAAVAAAFAKELITHIQPKDVEEEKSVKDILNIVNEVRVVVSKMDKNVERISRKLEKDQDLEILNWLTQVDYYPQHNDYIRLRQPDTGNWLLDSLGYQTWTRTSARVFFCPGIPGAGKTIIAATVVENLLALSQNDANIGVAFIYFNFKRQLEQSVEELLSSLLKQFSRNQSEMPDIVQKLYSTHRVGTRPPIGTLFKTLVSVAKAYSKVFVVVDAIDECGVSEGCRHRFLDQLFDFQAEAKANLFVTSRFIPEITERFQTEGTLSLEIRARKEDVQRYLETRLLTIDGIVKNHADLRREVVAKIIADIDGMFLIAKLRLESFAGLVSRKSVRETLEKRSKGSDVYKTAYDDAMARIQNHVDSSREWAMKVLAWICCTQRPLKKIELQHALAVELGKREFDKENLPDIGYLASLCSGLVVIDEESHNVRLVHYTTQEYFEGTWTKWFPTAHAQITETCVTYMSYDVFRAGLTPNFFDLRRRFEANPFYEYATRNWGYHAVLSMDGDSLVLDFIENDKVTPSCIQALKPMGIGELQRFPKSVVENTSGAYITAYFGLSKSMKALLEKRDIKDLGWMSLLWAVGNGQATTAEVLINSGVDVNPGEIEYEQTPLHVAAKRGYETVVKLLIDRGADIETRDTFYGQTTLSWAAEGGSRNVVKLLLDMGAEIEANDEDDRTPLSSAAESGREEVVKLLIERGANIEARGRNGQTPLFWAAANGHGKVLELLIEAGGNTEVRDNEGRIPISWAAENGHERVVELLLDSGANIDSKDSDSGQSALMGAAMNGREDVMKVLMDRGADIDVKDEGGRTALSWAAMEGHEGAVALLLDKGANVGVKDEDGQTPLSWARESGKDKMVDLLIEMGAVDI</sequence>
<keyword evidence="1" id="KW-0677">Repeat</keyword>
<accession>S8APJ1</accession>
<feature type="compositionally biased region" description="Acidic residues" evidence="3">
    <location>
        <begin position="203"/>
        <end position="219"/>
    </location>
</feature>
<dbReference type="eggNOG" id="KOG0504">
    <property type="taxonomic scope" value="Eukaryota"/>
</dbReference>